<reference evidence="3" key="1">
    <citation type="submission" date="2015-07" db="EMBL/GenBank/DDBJ databases">
        <title>Complete genome sequence and phylogenetic analysis of Limnochorda pilosa.</title>
        <authorList>
            <person name="Watanabe M."/>
            <person name="Kojima H."/>
            <person name="Fukui M."/>
        </authorList>
    </citation>
    <scope>NUCLEOTIDE SEQUENCE [LARGE SCALE GENOMIC DNA]</scope>
    <source>
        <strain evidence="3">HC45</strain>
    </source>
</reference>
<evidence type="ECO:0008006" key="4">
    <source>
        <dbReference type="Google" id="ProtNLM"/>
    </source>
</evidence>
<accession>A0A0K2SJG4</accession>
<evidence type="ECO:0000313" key="2">
    <source>
        <dbReference type="EMBL" id="BAS27230.1"/>
    </source>
</evidence>
<sequence length="141" mass="15083">MIRRDPRAREGELPAHRGILVAGDMVAFLVFGALGRASHGVAASLWGTVEAALPFALAWLVVGAGLHAFDPARLARPADAVKRTALTWLAAWPVGLLLRALLLQREVPWSFALVVLGTNLVILGLWRAGYAWTASRTGRAA</sequence>
<name>A0A0K2SJG4_LIMPI</name>
<feature type="transmembrane region" description="Helical" evidence="1">
    <location>
        <begin position="20"/>
        <end position="39"/>
    </location>
</feature>
<dbReference type="Pfam" id="PF11255">
    <property type="entry name" value="DUF3054"/>
    <property type="match status" value="1"/>
</dbReference>
<organism evidence="2 3">
    <name type="scientific">Limnochorda pilosa</name>
    <dbReference type="NCBI Taxonomy" id="1555112"/>
    <lineage>
        <taxon>Bacteria</taxon>
        <taxon>Bacillati</taxon>
        <taxon>Bacillota</taxon>
        <taxon>Limnochordia</taxon>
        <taxon>Limnochordales</taxon>
        <taxon>Limnochordaceae</taxon>
        <taxon>Limnochorda</taxon>
    </lineage>
</organism>
<dbReference type="InterPro" id="IPR021414">
    <property type="entry name" value="DUF3054"/>
</dbReference>
<evidence type="ECO:0000313" key="3">
    <source>
        <dbReference type="Proteomes" id="UP000065807"/>
    </source>
</evidence>
<dbReference type="OrthoDB" id="2468360at2"/>
<proteinExistence type="predicted"/>
<feature type="transmembrane region" description="Helical" evidence="1">
    <location>
        <begin position="107"/>
        <end position="126"/>
    </location>
</feature>
<dbReference type="EMBL" id="AP014924">
    <property type="protein sequence ID" value="BAS27230.1"/>
    <property type="molecule type" value="Genomic_DNA"/>
</dbReference>
<dbReference type="PANTHER" id="PTHR35283">
    <property type="entry name" value="T12C22.21 PROTEIN"/>
    <property type="match status" value="1"/>
</dbReference>
<protein>
    <recommendedName>
        <fullName evidence="4">DUF3054 domain-containing protein</fullName>
    </recommendedName>
</protein>
<dbReference type="KEGG" id="lpil:LIP_1379"/>
<dbReference type="STRING" id="1555112.LIP_1379"/>
<reference evidence="3" key="2">
    <citation type="journal article" date="2016" name="Int. J. Syst. Evol. Microbiol.">
        <title>Complete genome sequence and cell structure of Limnochorda pilosa, a Gram-negative spore-former within the phylum Firmicutes.</title>
        <authorList>
            <person name="Watanabe M."/>
            <person name="Kojima H."/>
            <person name="Fukui M."/>
        </authorList>
    </citation>
    <scope>NUCLEOTIDE SEQUENCE [LARGE SCALE GENOMIC DNA]</scope>
    <source>
        <strain evidence="3">HC45</strain>
    </source>
</reference>
<feature type="transmembrane region" description="Helical" evidence="1">
    <location>
        <begin position="51"/>
        <end position="69"/>
    </location>
</feature>
<feature type="transmembrane region" description="Helical" evidence="1">
    <location>
        <begin position="81"/>
        <end position="101"/>
    </location>
</feature>
<dbReference type="RefSeq" id="WP_068135806.1">
    <property type="nucleotide sequence ID" value="NZ_AP014924.1"/>
</dbReference>
<keyword evidence="1" id="KW-0472">Membrane</keyword>
<dbReference type="PATRIC" id="fig|1555112.3.peg.1419"/>
<dbReference type="Proteomes" id="UP000065807">
    <property type="component" value="Chromosome"/>
</dbReference>
<evidence type="ECO:0000256" key="1">
    <source>
        <dbReference type="SAM" id="Phobius"/>
    </source>
</evidence>
<gene>
    <name evidence="2" type="ORF">LIP_1379</name>
</gene>
<keyword evidence="3" id="KW-1185">Reference proteome</keyword>
<keyword evidence="1" id="KW-1133">Transmembrane helix</keyword>
<dbReference type="AlphaFoldDB" id="A0A0K2SJG4"/>
<dbReference type="PANTHER" id="PTHR35283:SF3">
    <property type="entry name" value="T12C22.21 PROTEIN"/>
    <property type="match status" value="1"/>
</dbReference>
<keyword evidence="1" id="KW-0812">Transmembrane</keyword>